<evidence type="ECO:0000313" key="3">
    <source>
        <dbReference type="Proteomes" id="UP001160142"/>
    </source>
</evidence>
<dbReference type="InterPro" id="IPR050706">
    <property type="entry name" value="Cyclic-di-GMP_PDE-like"/>
</dbReference>
<reference evidence="2 3" key="1">
    <citation type="submission" date="2023-04" db="EMBL/GenBank/DDBJ databases">
        <title>Genome Encyclopedia of Bacteria and Archaea VI: Functional Genomics of Type Strains.</title>
        <authorList>
            <person name="Whitman W."/>
        </authorList>
    </citation>
    <scope>NUCLEOTIDE SEQUENCE [LARGE SCALE GENOMIC DNA]</scope>
    <source>
        <strain evidence="2 3">SG_E_30_P1</strain>
    </source>
</reference>
<accession>A0ABT6KJT6</accession>
<dbReference type="Proteomes" id="UP001160142">
    <property type="component" value="Unassembled WGS sequence"/>
</dbReference>
<proteinExistence type="predicted"/>
<dbReference type="InterPro" id="IPR001633">
    <property type="entry name" value="EAL_dom"/>
</dbReference>
<dbReference type="CDD" id="cd01948">
    <property type="entry name" value="EAL"/>
    <property type="match status" value="1"/>
</dbReference>
<evidence type="ECO:0000259" key="1">
    <source>
        <dbReference type="PROSITE" id="PS50883"/>
    </source>
</evidence>
<organism evidence="2 3">
    <name type="scientific">Antiquaquibacter oligotrophicus</name>
    <dbReference type="NCBI Taxonomy" id="2880260"/>
    <lineage>
        <taxon>Bacteria</taxon>
        <taxon>Bacillati</taxon>
        <taxon>Actinomycetota</taxon>
        <taxon>Actinomycetes</taxon>
        <taxon>Micrococcales</taxon>
        <taxon>Microbacteriaceae</taxon>
        <taxon>Antiquaquibacter</taxon>
    </lineage>
</organism>
<dbReference type="PANTHER" id="PTHR33121">
    <property type="entry name" value="CYCLIC DI-GMP PHOSPHODIESTERASE PDEF"/>
    <property type="match status" value="1"/>
</dbReference>
<comment type="caution">
    <text evidence="2">The sequence shown here is derived from an EMBL/GenBank/DDBJ whole genome shotgun (WGS) entry which is preliminary data.</text>
</comment>
<dbReference type="PROSITE" id="PS50883">
    <property type="entry name" value="EAL"/>
    <property type="match status" value="1"/>
</dbReference>
<gene>
    <name evidence="2" type="ORF">M2152_000382</name>
</gene>
<dbReference type="RefSeq" id="WP_322132564.1">
    <property type="nucleotide sequence ID" value="NZ_CP085036.1"/>
</dbReference>
<protein>
    <submittedName>
        <fullName evidence="2">EAL domain-containing protein (Putative c-di-GMP-specific phosphodiesterase class I)</fullName>
    </submittedName>
</protein>
<sequence>MFLSPQALAAELDAAVDQRQLVTYYQPQIDLSSGDIVAVEALVRWIHPTYGVIPPDEFIPIAESIGSIRRVGRTVLTDAAQQLTRWSAAGKRLELSVNISPTELGPELAGELVETLDEFGMDPTLLTMEITETEPIIDLPRAVRCLHEVRALGVGVSVDDFGTGYASINQLRNLPATELKVDQSLIRGNRSAARRTLIPVLAEASDLGIRIVAEGVETADQMNHAIELGCQRAQGYLIGAPMTPDEFNAHFS</sequence>
<evidence type="ECO:0000313" key="2">
    <source>
        <dbReference type="EMBL" id="MDH6180200.1"/>
    </source>
</evidence>
<name>A0ABT6KJT6_9MICO</name>
<feature type="domain" description="EAL" evidence="1">
    <location>
        <begin position="5"/>
        <end position="252"/>
    </location>
</feature>
<dbReference type="PANTHER" id="PTHR33121:SF70">
    <property type="entry name" value="SIGNALING PROTEIN YKOW"/>
    <property type="match status" value="1"/>
</dbReference>
<keyword evidence="3" id="KW-1185">Reference proteome</keyword>
<dbReference type="SMART" id="SM00052">
    <property type="entry name" value="EAL"/>
    <property type="match status" value="1"/>
</dbReference>
<dbReference type="EMBL" id="JARXVQ010000001">
    <property type="protein sequence ID" value="MDH6180200.1"/>
    <property type="molecule type" value="Genomic_DNA"/>
</dbReference>
<dbReference type="SUPFAM" id="SSF141868">
    <property type="entry name" value="EAL domain-like"/>
    <property type="match status" value="1"/>
</dbReference>
<dbReference type="Gene3D" id="3.20.20.450">
    <property type="entry name" value="EAL domain"/>
    <property type="match status" value="1"/>
</dbReference>
<dbReference type="Pfam" id="PF00563">
    <property type="entry name" value="EAL"/>
    <property type="match status" value="1"/>
</dbReference>
<dbReference type="InterPro" id="IPR035919">
    <property type="entry name" value="EAL_sf"/>
</dbReference>